<dbReference type="EMBL" id="SSXN01000010">
    <property type="protein sequence ID" value="TII04674.1"/>
    <property type="molecule type" value="Genomic_DNA"/>
</dbReference>
<comment type="caution">
    <text evidence="1">The sequence shown here is derived from an EMBL/GenBank/DDBJ whole genome shotgun (WGS) entry which is preliminary data.</text>
</comment>
<sequence>MASYDQKGIVSWRYSCRTFHIVTQFVLLLRRARKLRFLISNFKHSTGVFELALPYSTNVTYYRKYDFQPSIVHWTIEAICSC</sequence>
<proteinExistence type="predicted"/>
<reference evidence="1 2" key="1">
    <citation type="submission" date="2019-04" db="EMBL/GenBank/DDBJ databases">
        <title>Genome analysis of Streptococcus suis strain WUSS330.</title>
        <authorList>
            <person name="Chen H."/>
            <person name="Gao X."/>
            <person name="Wu Z."/>
        </authorList>
    </citation>
    <scope>NUCLEOTIDE SEQUENCE [LARGE SCALE GENOMIC DNA]</scope>
    <source>
        <strain evidence="1 2">WUSS330</strain>
    </source>
</reference>
<evidence type="ECO:0000313" key="1">
    <source>
        <dbReference type="EMBL" id="TII04674.1"/>
    </source>
</evidence>
<accession>A0A4T2H0I5</accession>
<organism evidence="1 2">
    <name type="scientific">Streptococcus suis</name>
    <dbReference type="NCBI Taxonomy" id="1307"/>
    <lineage>
        <taxon>Bacteria</taxon>
        <taxon>Bacillati</taxon>
        <taxon>Bacillota</taxon>
        <taxon>Bacilli</taxon>
        <taxon>Lactobacillales</taxon>
        <taxon>Streptococcaceae</taxon>
        <taxon>Streptococcus</taxon>
    </lineage>
</organism>
<dbReference type="AlphaFoldDB" id="A0A4T2H0I5"/>
<name>A0A4T2H0I5_STRSU</name>
<dbReference type="Proteomes" id="UP000305785">
    <property type="component" value="Unassembled WGS sequence"/>
</dbReference>
<evidence type="ECO:0000313" key="2">
    <source>
        <dbReference type="Proteomes" id="UP000305785"/>
    </source>
</evidence>
<gene>
    <name evidence="1" type="ORF">FAJ36_07640</name>
</gene>
<protein>
    <submittedName>
        <fullName evidence="1">Uncharacterized protein</fullName>
    </submittedName>
</protein>